<dbReference type="AlphaFoldDB" id="A0A4P8IBK5"/>
<dbReference type="InterPro" id="IPR050571">
    <property type="entry name" value="Class-IV_PLP-Dep_Aminotrnsfr"/>
</dbReference>
<dbReference type="PANTHER" id="PTHR42743">
    <property type="entry name" value="AMINO-ACID AMINOTRANSFERASE"/>
    <property type="match status" value="1"/>
</dbReference>
<dbReference type="InterPro" id="IPR018300">
    <property type="entry name" value="Aminotrans_IV_CS"/>
</dbReference>
<dbReference type="InterPro" id="IPR036038">
    <property type="entry name" value="Aminotransferase-like"/>
</dbReference>
<evidence type="ECO:0000256" key="1">
    <source>
        <dbReference type="ARBA" id="ARBA00001933"/>
    </source>
</evidence>
<dbReference type="EMBL" id="CP040058">
    <property type="protein sequence ID" value="QCP33981.1"/>
    <property type="molecule type" value="Genomic_DNA"/>
</dbReference>
<keyword evidence="6" id="KW-0456">Lyase</keyword>
<comment type="similarity">
    <text evidence="2 4">Belongs to the class-IV pyridoxal-phosphate-dependent aminotransferase family.</text>
</comment>
<dbReference type="GO" id="GO:0046394">
    <property type="term" value="P:carboxylic acid biosynthetic process"/>
    <property type="evidence" value="ECO:0007669"/>
    <property type="project" value="UniProtKB-ARBA"/>
</dbReference>
<accession>A0A4P8IBK5</accession>
<dbReference type="PROSITE" id="PS00770">
    <property type="entry name" value="AA_TRANSFER_CLASS_4"/>
    <property type="match status" value="1"/>
</dbReference>
<dbReference type="EC" id="4.1.3.38" evidence="6"/>
<dbReference type="PANTHER" id="PTHR42743:SF11">
    <property type="entry name" value="AMINODEOXYCHORISMATE LYASE"/>
    <property type="match status" value="1"/>
</dbReference>
<dbReference type="InterPro" id="IPR001544">
    <property type="entry name" value="Aminotrans_IV"/>
</dbReference>
<dbReference type="SUPFAM" id="SSF56752">
    <property type="entry name" value="D-aminoacid aminotransferase-like PLP-dependent enzymes"/>
    <property type="match status" value="1"/>
</dbReference>
<keyword evidence="3 5" id="KW-0663">Pyridoxal phosphate</keyword>
<evidence type="ECO:0000313" key="7">
    <source>
        <dbReference type="Proteomes" id="UP000298653"/>
    </source>
</evidence>
<reference evidence="6 7" key="1">
    <citation type="submission" date="2019-05" db="EMBL/GenBank/DDBJ databases">
        <title>Complete genome sequencing of Anaerostipes rhamnosivorans.</title>
        <authorList>
            <person name="Bui T.P.N."/>
            <person name="de Vos W.M."/>
        </authorList>
    </citation>
    <scope>NUCLEOTIDE SEQUENCE [LARGE SCALE GENOMIC DNA]</scope>
    <source>
        <strain evidence="6 7">1y2</strain>
    </source>
</reference>
<dbReference type="OrthoDB" id="9805628at2"/>
<dbReference type="Pfam" id="PF01063">
    <property type="entry name" value="Aminotran_4"/>
    <property type="match status" value="1"/>
</dbReference>
<evidence type="ECO:0000256" key="2">
    <source>
        <dbReference type="ARBA" id="ARBA00009320"/>
    </source>
</evidence>
<organism evidence="6 7">
    <name type="scientific">Anaerostipes rhamnosivorans</name>
    <dbReference type="NCBI Taxonomy" id="1229621"/>
    <lineage>
        <taxon>Bacteria</taxon>
        <taxon>Bacillati</taxon>
        <taxon>Bacillota</taxon>
        <taxon>Clostridia</taxon>
        <taxon>Lachnospirales</taxon>
        <taxon>Lachnospiraceae</taxon>
        <taxon>Anaerostipes</taxon>
    </lineage>
</organism>
<protein>
    <submittedName>
        <fullName evidence="6">Aminodeoxychorismate lyase</fullName>
        <ecNumber evidence="6">4.1.3.38</ecNumber>
    </submittedName>
</protein>
<dbReference type="Proteomes" id="UP000298653">
    <property type="component" value="Chromosome"/>
</dbReference>
<dbReference type="InterPro" id="IPR043131">
    <property type="entry name" value="BCAT-like_N"/>
</dbReference>
<keyword evidence="7" id="KW-1185">Reference proteome</keyword>
<evidence type="ECO:0000256" key="4">
    <source>
        <dbReference type="RuleBase" id="RU004106"/>
    </source>
</evidence>
<gene>
    <name evidence="6" type="ORF">AR1Y2_0527</name>
</gene>
<sequence>MNIQADEGYYFGIGAFETIALEHGRRILFERHMERLERTVHFLGLPVRPGGVECKIEEYLKDREADLSRHDALKIVVSEKNTAVAVRRNPYAGCDETNGFRTVYSGIRRNETSPLIFHKTLNYAENLLERRRVQELGYDEAVFLNGKGEITEGTVSNVFFVKGHKLYTPPVSCGMLPGVMREYLCEKYKAEEAVIRPEDVETYDEMFLTNSLMGIMPAESLGDHHFATAETTERLRQTCCPGHFDTLP</sequence>
<name>A0A4P8IBK5_9FIRM</name>
<evidence type="ECO:0000256" key="5">
    <source>
        <dbReference type="RuleBase" id="RU004516"/>
    </source>
</evidence>
<proteinExistence type="inferred from homology"/>
<evidence type="ECO:0000256" key="3">
    <source>
        <dbReference type="ARBA" id="ARBA00022898"/>
    </source>
</evidence>
<dbReference type="KEGG" id="arf:AR1Y2_0527"/>
<dbReference type="GO" id="GO:0008696">
    <property type="term" value="F:4-amino-4-deoxychorismate lyase activity"/>
    <property type="evidence" value="ECO:0007669"/>
    <property type="project" value="UniProtKB-EC"/>
</dbReference>
<dbReference type="FunFam" id="3.20.10.10:FF:000002">
    <property type="entry name" value="D-alanine aminotransferase"/>
    <property type="match status" value="1"/>
</dbReference>
<dbReference type="RefSeq" id="WP_137327579.1">
    <property type="nucleotide sequence ID" value="NZ_CP040058.1"/>
</dbReference>
<dbReference type="GO" id="GO:0005829">
    <property type="term" value="C:cytosol"/>
    <property type="evidence" value="ECO:0007669"/>
    <property type="project" value="TreeGrafter"/>
</dbReference>
<evidence type="ECO:0000313" key="6">
    <source>
        <dbReference type="EMBL" id="QCP33981.1"/>
    </source>
</evidence>
<comment type="cofactor">
    <cofactor evidence="1 5">
        <name>pyridoxal 5'-phosphate</name>
        <dbReference type="ChEBI" id="CHEBI:597326"/>
    </cofactor>
</comment>
<dbReference type="Gene3D" id="3.30.470.10">
    <property type="match status" value="1"/>
</dbReference>
<dbReference type="Gene3D" id="3.20.10.10">
    <property type="entry name" value="D-amino Acid Aminotransferase, subunit A, domain 2"/>
    <property type="match status" value="1"/>
</dbReference>
<dbReference type="InterPro" id="IPR043132">
    <property type="entry name" value="BCAT-like_C"/>
</dbReference>
<dbReference type="GO" id="GO:0008652">
    <property type="term" value="P:amino acid biosynthetic process"/>
    <property type="evidence" value="ECO:0007669"/>
    <property type="project" value="UniProtKB-ARBA"/>
</dbReference>